<organism evidence="9 10">
    <name type="scientific">Actinocorallia herbida</name>
    <dbReference type="NCBI Taxonomy" id="58109"/>
    <lineage>
        <taxon>Bacteria</taxon>
        <taxon>Bacillati</taxon>
        <taxon>Actinomycetota</taxon>
        <taxon>Actinomycetes</taxon>
        <taxon>Streptosporangiales</taxon>
        <taxon>Thermomonosporaceae</taxon>
        <taxon>Actinocorallia</taxon>
    </lineage>
</organism>
<evidence type="ECO:0000313" key="9">
    <source>
        <dbReference type="EMBL" id="ROO90975.1"/>
    </source>
</evidence>
<dbReference type="GO" id="GO:0003677">
    <property type="term" value="F:DNA binding"/>
    <property type="evidence" value="ECO:0007669"/>
    <property type="project" value="UniProtKB-KW"/>
</dbReference>
<evidence type="ECO:0000256" key="4">
    <source>
        <dbReference type="ARBA" id="ARBA00023163"/>
    </source>
</evidence>
<keyword evidence="1" id="KW-0319">Glycerol metabolism</keyword>
<dbReference type="GO" id="GO:0045892">
    <property type="term" value="P:negative regulation of DNA-templated transcription"/>
    <property type="evidence" value="ECO:0007669"/>
    <property type="project" value="TreeGrafter"/>
</dbReference>
<evidence type="ECO:0000256" key="2">
    <source>
        <dbReference type="ARBA" id="ARBA00023015"/>
    </source>
</evidence>
<keyword evidence="4" id="KW-0804">Transcription</keyword>
<feature type="domain" description="HTH iclR-type" evidence="7">
    <location>
        <begin position="3"/>
        <end position="64"/>
    </location>
</feature>
<name>A0A3N1DBS2_9ACTN</name>
<sequence length="246" mass="26628">MTVRSLERAFELLEHLADAGGEMALTELTERSGLPMPTVYRLMQTLVGHGYARQEASRRYALGPRLIRLGDSASRLLGTWARPVLAALVDDLGETANMAVLEGDEVVYVAQVPSRHSMRMFTEVGRRVLPHCTGVGKALLAQLPEEVAREIVGRTGMPARTPRTFTDPDALMAELALIRARGYSIDDEEQELGVRCVAVPLPQTPALAALSVSGPSGRMTPETVEKVIPVMRDAAAAFAVELAARD</sequence>
<dbReference type="InterPro" id="IPR029016">
    <property type="entry name" value="GAF-like_dom_sf"/>
</dbReference>
<dbReference type="PANTHER" id="PTHR30136:SF24">
    <property type="entry name" value="HTH-TYPE TRANSCRIPTIONAL REPRESSOR ALLR"/>
    <property type="match status" value="1"/>
</dbReference>
<feature type="domain" description="IclR-ED" evidence="8">
    <location>
        <begin position="65"/>
        <end position="244"/>
    </location>
</feature>
<dbReference type="InterPro" id="IPR050707">
    <property type="entry name" value="HTH_MetabolicPath_Reg"/>
</dbReference>
<protein>
    <recommendedName>
        <fullName evidence="6">Glycerol operon regulatory protein</fullName>
    </recommendedName>
</protein>
<dbReference type="AlphaFoldDB" id="A0A3N1DBS2"/>
<dbReference type="PROSITE" id="PS51077">
    <property type="entry name" value="HTH_ICLR"/>
    <property type="match status" value="1"/>
</dbReference>
<evidence type="ECO:0000313" key="10">
    <source>
        <dbReference type="Proteomes" id="UP000272400"/>
    </source>
</evidence>
<evidence type="ECO:0000256" key="5">
    <source>
        <dbReference type="ARBA" id="ARBA00058938"/>
    </source>
</evidence>
<dbReference type="InterPro" id="IPR005471">
    <property type="entry name" value="Tscrpt_reg_IclR_N"/>
</dbReference>
<accession>A0A3N1DBS2</accession>
<evidence type="ECO:0000259" key="8">
    <source>
        <dbReference type="PROSITE" id="PS51078"/>
    </source>
</evidence>
<dbReference type="GO" id="GO:0003700">
    <property type="term" value="F:DNA-binding transcription factor activity"/>
    <property type="evidence" value="ECO:0007669"/>
    <property type="project" value="TreeGrafter"/>
</dbReference>
<evidence type="ECO:0000259" key="7">
    <source>
        <dbReference type="PROSITE" id="PS51077"/>
    </source>
</evidence>
<dbReference type="SUPFAM" id="SSF46785">
    <property type="entry name" value="Winged helix' DNA-binding domain"/>
    <property type="match status" value="1"/>
</dbReference>
<dbReference type="InterPro" id="IPR014757">
    <property type="entry name" value="Tscrpt_reg_IclR_C"/>
</dbReference>
<dbReference type="FunFam" id="1.10.10.10:FF:000056">
    <property type="entry name" value="IclR family transcriptional regulator"/>
    <property type="match status" value="1"/>
</dbReference>
<evidence type="ECO:0000256" key="6">
    <source>
        <dbReference type="ARBA" id="ARBA00070406"/>
    </source>
</evidence>
<dbReference type="Pfam" id="PF01614">
    <property type="entry name" value="IclR_C"/>
    <property type="match status" value="1"/>
</dbReference>
<dbReference type="Pfam" id="PF09339">
    <property type="entry name" value="HTH_IclR"/>
    <property type="match status" value="1"/>
</dbReference>
<dbReference type="InterPro" id="IPR036390">
    <property type="entry name" value="WH_DNA-bd_sf"/>
</dbReference>
<keyword evidence="10" id="KW-1185">Reference proteome</keyword>
<dbReference type="InterPro" id="IPR036388">
    <property type="entry name" value="WH-like_DNA-bd_sf"/>
</dbReference>
<keyword evidence="3" id="KW-0238">DNA-binding</keyword>
<gene>
    <name evidence="9" type="ORF">EDD29_8717</name>
</gene>
<dbReference type="SUPFAM" id="SSF55781">
    <property type="entry name" value="GAF domain-like"/>
    <property type="match status" value="1"/>
</dbReference>
<dbReference type="SMART" id="SM00346">
    <property type="entry name" value="HTH_ICLR"/>
    <property type="match status" value="1"/>
</dbReference>
<comment type="function">
    <text evidence="5">May be an activator protein for the gylABX operon.</text>
</comment>
<dbReference type="Proteomes" id="UP000272400">
    <property type="component" value="Unassembled WGS sequence"/>
</dbReference>
<dbReference type="Gene3D" id="1.10.10.10">
    <property type="entry name" value="Winged helix-like DNA-binding domain superfamily/Winged helix DNA-binding domain"/>
    <property type="match status" value="1"/>
</dbReference>
<dbReference type="EMBL" id="RJKE01000001">
    <property type="protein sequence ID" value="ROO90975.1"/>
    <property type="molecule type" value="Genomic_DNA"/>
</dbReference>
<reference evidence="9 10" key="1">
    <citation type="submission" date="2018-11" db="EMBL/GenBank/DDBJ databases">
        <title>Sequencing the genomes of 1000 actinobacteria strains.</title>
        <authorList>
            <person name="Klenk H.-P."/>
        </authorList>
    </citation>
    <scope>NUCLEOTIDE SEQUENCE [LARGE SCALE GENOMIC DNA]</scope>
    <source>
        <strain evidence="9 10">DSM 44254</strain>
    </source>
</reference>
<evidence type="ECO:0000256" key="3">
    <source>
        <dbReference type="ARBA" id="ARBA00023125"/>
    </source>
</evidence>
<proteinExistence type="predicted"/>
<comment type="caution">
    <text evidence="9">The sequence shown here is derived from an EMBL/GenBank/DDBJ whole genome shotgun (WGS) entry which is preliminary data.</text>
</comment>
<keyword evidence="2" id="KW-0805">Transcription regulation</keyword>
<dbReference type="PANTHER" id="PTHR30136">
    <property type="entry name" value="HELIX-TURN-HELIX TRANSCRIPTIONAL REGULATOR, ICLR FAMILY"/>
    <property type="match status" value="1"/>
</dbReference>
<dbReference type="RefSeq" id="WP_123669855.1">
    <property type="nucleotide sequence ID" value="NZ_RJKE01000001.1"/>
</dbReference>
<evidence type="ECO:0000256" key="1">
    <source>
        <dbReference type="ARBA" id="ARBA00022798"/>
    </source>
</evidence>
<dbReference type="Gene3D" id="3.30.450.40">
    <property type="match status" value="1"/>
</dbReference>
<dbReference type="OrthoDB" id="8479143at2"/>
<dbReference type="PROSITE" id="PS51078">
    <property type="entry name" value="ICLR_ED"/>
    <property type="match status" value="1"/>
</dbReference>
<dbReference type="GO" id="GO:0006071">
    <property type="term" value="P:glycerol metabolic process"/>
    <property type="evidence" value="ECO:0007669"/>
    <property type="project" value="UniProtKB-KW"/>
</dbReference>